<keyword evidence="2" id="KW-1185">Reference proteome</keyword>
<evidence type="ECO:0000313" key="1">
    <source>
        <dbReference type="EMBL" id="QFZ28093.1"/>
    </source>
</evidence>
<dbReference type="EMBL" id="CP038487">
    <property type="protein sequence ID" value="QFZ28093.1"/>
    <property type="molecule type" value="Genomic_DNA"/>
</dbReference>
<reference evidence="2" key="1">
    <citation type="journal article" date="2019" name="MBio">
        <title>Comparative genomics for the elucidation of multidrug resistance (MDR) in Candida lusitaniae.</title>
        <authorList>
            <person name="Kannan A."/>
            <person name="Asner S.A."/>
            <person name="Trachsel E."/>
            <person name="Kelly S."/>
            <person name="Parker J."/>
            <person name="Sanglard D."/>
        </authorList>
    </citation>
    <scope>NUCLEOTIDE SEQUENCE [LARGE SCALE GENOMIC DNA]</scope>
    <source>
        <strain evidence="2">P1</strain>
    </source>
</reference>
<organism evidence="1 2">
    <name type="scientific">Clavispora lusitaniae</name>
    <name type="common">Candida lusitaniae</name>
    <dbReference type="NCBI Taxonomy" id="36911"/>
    <lineage>
        <taxon>Eukaryota</taxon>
        <taxon>Fungi</taxon>
        <taxon>Dikarya</taxon>
        <taxon>Ascomycota</taxon>
        <taxon>Saccharomycotina</taxon>
        <taxon>Pichiomycetes</taxon>
        <taxon>Metschnikowiaceae</taxon>
        <taxon>Clavispora</taxon>
    </lineage>
</organism>
<protein>
    <submittedName>
        <fullName evidence="1">Uncharacterized protein</fullName>
    </submittedName>
</protein>
<proteinExistence type="predicted"/>
<dbReference type="Proteomes" id="UP000326582">
    <property type="component" value="Chromosome 4"/>
</dbReference>
<accession>A0ACD0WL94</accession>
<gene>
    <name evidence="1" type="ORF">EJF14_40117</name>
</gene>
<sequence>MSAASTGVALVASTSFFKMSLWSVKRQSMSFFDPSVPWITILEGTLAISSLVCALTRVVTKSTCSLWNFNTGKFRLQKCFKPAAGLKTFFRIKMSSSFLICGPSLKAFSGVPAMRFNRATCFNIFEEGKFLNIDADMAVGFKMEGHFFRSWICGHVSTLASVQSMLTFRRPKLIMDVWMGWKC</sequence>
<name>A0ACD0WL94_CLALS</name>
<evidence type="ECO:0000313" key="2">
    <source>
        <dbReference type="Proteomes" id="UP000326582"/>
    </source>
</evidence>